<dbReference type="Proteomes" id="UP000604481">
    <property type="component" value="Unassembled WGS sequence"/>
</dbReference>
<feature type="active site" description="O-isoaspartyl threonine intermediate" evidence="1">
    <location>
        <position position="11"/>
    </location>
</feature>
<protein>
    <submittedName>
        <fullName evidence="6">Asparaginase</fullName>
    </submittedName>
</protein>
<evidence type="ECO:0000313" key="6">
    <source>
        <dbReference type="EMBL" id="MBE9610347.1"/>
    </source>
</evidence>
<reference evidence="6 7" key="1">
    <citation type="submission" date="2020-10" db="EMBL/GenBank/DDBJ databases">
        <title>The genome sequence of Chitinilyticum litopenaei 4Y14.</title>
        <authorList>
            <person name="Liu Y."/>
        </authorList>
    </citation>
    <scope>NUCLEOTIDE SEQUENCE [LARGE SCALE GENOMIC DNA]</scope>
    <source>
        <strain evidence="6 7">4Y14</strain>
    </source>
</reference>
<dbReference type="GO" id="GO:0005829">
    <property type="term" value="C:cytosol"/>
    <property type="evidence" value="ECO:0007669"/>
    <property type="project" value="TreeGrafter"/>
</dbReference>
<proteinExistence type="predicted"/>
<dbReference type="InterPro" id="IPR027475">
    <property type="entry name" value="Asparaginase/glutaminase_AS2"/>
</dbReference>
<feature type="binding site" evidence="2">
    <location>
        <begin position="84"/>
        <end position="85"/>
    </location>
    <ligand>
        <name>substrate</name>
    </ligand>
</feature>
<dbReference type="InterPro" id="IPR040919">
    <property type="entry name" value="Asparaginase_C"/>
</dbReference>
<dbReference type="PANTHER" id="PTHR11707:SF28">
    <property type="entry name" value="60 KDA LYSOPHOSPHOLIPASE"/>
    <property type="match status" value="1"/>
</dbReference>
<feature type="active site" evidence="3">
    <location>
        <position position="84"/>
    </location>
</feature>
<dbReference type="InterPro" id="IPR041725">
    <property type="entry name" value="L-asparaginase_I"/>
</dbReference>
<name>A0A8J7FLZ1_9NEIS</name>
<evidence type="ECO:0000256" key="2">
    <source>
        <dbReference type="PIRSR" id="PIRSR001220-2"/>
    </source>
</evidence>
<feature type="binding site" evidence="2">
    <location>
        <position position="53"/>
    </location>
    <ligand>
        <name>substrate</name>
    </ligand>
</feature>
<dbReference type="SFLD" id="SFLDS00057">
    <property type="entry name" value="Glutaminase/Asparaginase"/>
    <property type="match status" value="1"/>
</dbReference>
<dbReference type="SUPFAM" id="SSF53774">
    <property type="entry name" value="Glutaminase/Asparaginase"/>
    <property type="match status" value="1"/>
</dbReference>
<dbReference type="CDD" id="cd08963">
    <property type="entry name" value="L-asparaginase_I"/>
    <property type="match status" value="1"/>
</dbReference>
<dbReference type="PIRSF" id="PIRSF001220">
    <property type="entry name" value="L-ASNase_gatD"/>
    <property type="match status" value="1"/>
</dbReference>
<dbReference type="RefSeq" id="WP_194116876.1">
    <property type="nucleotide sequence ID" value="NZ_JADFUA010000009.1"/>
</dbReference>
<evidence type="ECO:0000259" key="4">
    <source>
        <dbReference type="Pfam" id="PF00710"/>
    </source>
</evidence>
<evidence type="ECO:0000259" key="5">
    <source>
        <dbReference type="Pfam" id="PF17763"/>
    </source>
</evidence>
<comment type="caution">
    <text evidence="6">The sequence shown here is derived from an EMBL/GenBank/DDBJ whole genome shotgun (WGS) entry which is preliminary data.</text>
</comment>
<dbReference type="InterPro" id="IPR027473">
    <property type="entry name" value="L-asparaginase_C"/>
</dbReference>
<dbReference type="SMART" id="SM00870">
    <property type="entry name" value="Asparaginase"/>
    <property type="match status" value="1"/>
</dbReference>
<dbReference type="AlphaFoldDB" id="A0A8J7FLZ1"/>
<dbReference type="InterPro" id="IPR037152">
    <property type="entry name" value="L-asparaginase_N_sf"/>
</dbReference>
<dbReference type="InterPro" id="IPR036152">
    <property type="entry name" value="Asp/glu_Ase-like_sf"/>
</dbReference>
<dbReference type="InterPro" id="IPR027474">
    <property type="entry name" value="L-asparaginase_N"/>
</dbReference>
<keyword evidence="7" id="KW-1185">Reference proteome</keyword>
<dbReference type="PROSITE" id="PS00917">
    <property type="entry name" value="ASN_GLN_ASE_2"/>
    <property type="match status" value="1"/>
</dbReference>
<evidence type="ECO:0000256" key="1">
    <source>
        <dbReference type="PIRSR" id="PIRSR001220-1"/>
    </source>
</evidence>
<dbReference type="PROSITE" id="PS51732">
    <property type="entry name" value="ASN_GLN_ASE_3"/>
    <property type="match status" value="1"/>
</dbReference>
<dbReference type="PANTHER" id="PTHR11707">
    <property type="entry name" value="L-ASPARAGINASE"/>
    <property type="match status" value="1"/>
</dbReference>
<dbReference type="InterPro" id="IPR006034">
    <property type="entry name" value="Asparaginase/glutaminase-like"/>
</dbReference>
<dbReference type="Pfam" id="PF00710">
    <property type="entry name" value="Asparaginase"/>
    <property type="match status" value="1"/>
</dbReference>
<feature type="domain" description="Asparaginase/glutaminase C-terminal" evidence="5">
    <location>
        <begin position="195"/>
        <end position="307"/>
    </location>
</feature>
<accession>A0A8J7FLZ1</accession>
<feature type="domain" description="L-asparaginase N-terminal" evidence="4">
    <location>
        <begin position="2"/>
        <end position="175"/>
    </location>
</feature>
<dbReference type="Pfam" id="PF17763">
    <property type="entry name" value="Asparaginase_C"/>
    <property type="match status" value="1"/>
</dbReference>
<dbReference type="PRINTS" id="PR00139">
    <property type="entry name" value="ASNGLNASE"/>
</dbReference>
<dbReference type="PIRSF" id="PIRSF500176">
    <property type="entry name" value="L_ASNase"/>
    <property type="match status" value="1"/>
</dbReference>
<dbReference type="Gene3D" id="3.40.50.40">
    <property type="match status" value="1"/>
</dbReference>
<gene>
    <name evidence="6" type="ORF">INR99_13465</name>
</gene>
<dbReference type="GO" id="GO:0004067">
    <property type="term" value="F:asparaginase activity"/>
    <property type="evidence" value="ECO:0007669"/>
    <property type="project" value="UniProtKB-UniRule"/>
</dbReference>
<sequence>MRICCIYTGGTIGCQPGPEGLAPALDDVAERLHALLEPRELLSFRSLPRLLDSSCMQPSDWQVIAREVAQALQDHDGVLLLHGTDTMAYTAAALSFMLDGLAQPVLLTGAQRPWFMPGSDAPANVQLALQALRQPQAGVWLAFGGELLHGRYVHKWDADADRAFIAPNAPAHARAPASVAARPVSCRPLADDASVLALKLYPGCSAAWLGQGLLARPPDALVLECYGSGNLPDDPDLLAALLRLAGQGVPIVVASQCPAGTVRLGVYQAGSVLARIGAIPAGRLGSAACVAQLHVLLAECANTDELRSRWQNA</sequence>
<evidence type="ECO:0000256" key="3">
    <source>
        <dbReference type="PROSITE-ProRule" id="PRU10100"/>
    </source>
</evidence>
<evidence type="ECO:0000313" key="7">
    <source>
        <dbReference type="Proteomes" id="UP000604481"/>
    </source>
</evidence>
<dbReference type="Gene3D" id="3.40.50.1170">
    <property type="entry name" value="L-asparaginase, N-terminal domain"/>
    <property type="match status" value="1"/>
</dbReference>
<organism evidence="6 7">
    <name type="scientific">Chitinilyticum piscinae</name>
    <dbReference type="NCBI Taxonomy" id="2866724"/>
    <lineage>
        <taxon>Bacteria</taxon>
        <taxon>Pseudomonadati</taxon>
        <taxon>Pseudomonadota</taxon>
        <taxon>Betaproteobacteria</taxon>
        <taxon>Neisseriales</taxon>
        <taxon>Chitinibacteraceae</taxon>
        <taxon>Chitinilyticum</taxon>
    </lineage>
</organism>
<dbReference type="EMBL" id="JADFUA010000009">
    <property type="protein sequence ID" value="MBE9610347.1"/>
    <property type="molecule type" value="Genomic_DNA"/>
</dbReference>